<evidence type="ECO:0000313" key="3">
    <source>
        <dbReference type="EMBL" id="AKQ46144.1"/>
    </source>
</evidence>
<dbReference type="Gene3D" id="1.10.3910.10">
    <property type="entry name" value="SP0561-like"/>
    <property type="match status" value="1"/>
</dbReference>
<dbReference type="InterPro" id="IPR036868">
    <property type="entry name" value="TusA-like_sf"/>
</dbReference>
<reference evidence="3 4" key="1">
    <citation type="submission" date="2015-01" db="EMBL/GenBank/DDBJ databases">
        <title>Rufibacter sp./DG31D/ whole genome sequencing.</title>
        <authorList>
            <person name="Kim M.K."/>
            <person name="Srinivasan S."/>
            <person name="Lee J.-J."/>
        </authorList>
    </citation>
    <scope>NUCLEOTIDE SEQUENCE [LARGE SCALE GENOMIC DNA]</scope>
    <source>
        <strain evidence="3 4">DG31D</strain>
    </source>
</reference>
<dbReference type="PATRIC" id="fig|1379910.4.peg.2532"/>
<dbReference type="KEGG" id="ruf:TH63_11700"/>
<keyword evidence="4" id="KW-1185">Reference proteome</keyword>
<accession>A0A0H4VQY9</accession>
<dbReference type="AlphaFoldDB" id="A0A0H4VQY9"/>
<sequence>MEIAAATKISTLIKANPDAIEAIASINRHFEKLRNPLLRKILASRVTIADAARIGGCDVETFFEKLVPLGFTVKQQGAGVPVKPAPTPAVFHRFLEKLPQNALIQLDVREDIASGNDPFLEIMKGVDQINGQNALVIINTFEPTPLIQILKKRGYVSFTQEKAEDLVYCYFWKEGNPTAPAETIPATAPNSAEYEQLLQKYQDHLTHLDVRHLEMPQPMVSILDALERLAPEEALHVTHQRVPRFLLPKLQERHFEIVIKEVNPSEVHLLIYKET</sequence>
<dbReference type="OrthoDB" id="128918at2"/>
<evidence type="ECO:0000313" key="4">
    <source>
        <dbReference type="Proteomes" id="UP000036458"/>
    </source>
</evidence>
<dbReference type="STRING" id="1379910.TH63_11700"/>
<dbReference type="SUPFAM" id="SSF140683">
    <property type="entry name" value="SP0561-like"/>
    <property type="match status" value="1"/>
</dbReference>
<feature type="domain" description="DUF2249" evidence="2">
    <location>
        <begin position="106"/>
        <end position="165"/>
    </location>
</feature>
<feature type="domain" description="DUF2249" evidence="2">
    <location>
        <begin position="208"/>
        <end position="272"/>
    </location>
</feature>
<dbReference type="EMBL" id="CP010777">
    <property type="protein sequence ID" value="AKQ46144.1"/>
    <property type="molecule type" value="Genomic_DNA"/>
</dbReference>
<dbReference type="Pfam" id="PF10006">
    <property type="entry name" value="DUF2249"/>
    <property type="match status" value="2"/>
</dbReference>
<dbReference type="SUPFAM" id="SSF64307">
    <property type="entry name" value="SirA-like"/>
    <property type="match status" value="1"/>
</dbReference>
<feature type="domain" description="DUF1858" evidence="1">
    <location>
        <begin position="6"/>
        <end position="62"/>
    </location>
</feature>
<dbReference type="InterPro" id="IPR038062">
    <property type="entry name" value="ScdA-like_N_sf"/>
</dbReference>
<evidence type="ECO:0000259" key="2">
    <source>
        <dbReference type="Pfam" id="PF10006"/>
    </source>
</evidence>
<evidence type="ECO:0000259" key="1">
    <source>
        <dbReference type="Pfam" id="PF08984"/>
    </source>
</evidence>
<proteinExistence type="predicted"/>
<evidence type="ECO:0008006" key="5">
    <source>
        <dbReference type="Google" id="ProtNLM"/>
    </source>
</evidence>
<dbReference type="Pfam" id="PF08984">
    <property type="entry name" value="DUF1858"/>
    <property type="match status" value="1"/>
</dbReference>
<protein>
    <recommendedName>
        <fullName evidence="5">DUF2249 domain-containing protein</fullName>
    </recommendedName>
</protein>
<dbReference type="InterPro" id="IPR015077">
    <property type="entry name" value="DUF1858"/>
</dbReference>
<name>A0A0H4VQY9_9BACT</name>
<organism evidence="3 4">
    <name type="scientific">Rufibacter radiotolerans</name>
    <dbReference type="NCBI Taxonomy" id="1379910"/>
    <lineage>
        <taxon>Bacteria</taxon>
        <taxon>Pseudomonadati</taxon>
        <taxon>Bacteroidota</taxon>
        <taxon>Cytophagia</taxon>
        <taxon>Cytophagales</taxon>
        <taxon>Hymenobacteraceae</taxon>
        <taxon>Rufibacter</taxon>
    </lineage>
</organism>
<dbReference type="RefSeq" id="WP_048921096.1">
    <property type="nucleotide sequence ID" value="NZ_CP010777.1"/>
</dbReference>
<gene>
    <name evidence="3" type="ORF">TH63_11700</name>
</gene>
<dbReference type="Proteomes" id="UP000036458">
    <property type="component" value="Chromosome"/>
</dbReference>
<dbReference type="InterPro" id="IPR018720">
    <property type="entry name" value="DUF2249"/>
</dbReference>